<dbReference type="AlphaFoldDB" id="A0A699TQ20"/>
<organism evidence="1">
    <name type="scientific">Tanacetum cinerariifolium</name>
    <name type="common">Dalmatian daisy</name>
    <name type="synonym">Chrysanthemum cinerariifolium</name>
    <dbReference type="NCBI Taxonomy" id="118510"/>
    <lineage>
        <taxon>Eukaryota</taxon>
        <taxon>Viridiplantae</taxon>
        <taxon>Streptophyta</taxon>
        <taxon>Embryophyta</taxon>
        <taxon>Tracheophyta</taxon>
        <taxon>Spermatophyta</taxon>
        <taxon>Magnoliopsida</taxon>
        <taxon>eudicotyledons</taxon>
        <taxon>Gunneridae</taxon>
        <taxon>Pentapetalae</taxon>
        <taxon>asterids</taxon>
        <taxon>campanulids</taxon>
        <taxon>Asterales</taxon>
        <taxon>Asteraceae</taxon>
        <taxon>Asteroideae</taxon>
        <taxon>Anthemideae</taxon>
        <taxon>Anthemidinae</taxon>
        <taxon>Tanacetum</taxon>
    </lineage>
</organism>
<feature type="non-terminal residue" evidence="1">
    <location>
        <position position="1"/>
    </location>
</feature>
<proteinExistence type="predicted"/>
<gene>
    <name evidence="1" type="ORF">Tci_884811</name>
</gene>
<comment type="caution">
    <text evidence="1">The sequence shown here is derived from an EMBL/GenBank/DDBJ whole genome shotgun (WGS) entry which is preliminary data.</text>
</comment>
<sequence>LVEARVDVGDSSLEGGDGCGLSIVSGIGGLARSLSFKTGLGAAAGGINLGVMGSNNLPGSAALA</sequence>
<evidence type="ECO:0000313" key="1">
    <source>
        <dbReference type="EMBL" id="GFD12842.1"/>
    </source>
</evidence>
<name>A0A699TQ20_TANCI</name>
<accession>A0A699TQ20</accession>
<dbReference type="EMBL" id="BKCJ011268416">
    <property type="protein sequence ID" value="GFD12842.1"/>
    <property type="molecule type" value="Genomic_DNA"/>
</dbReference>
<reference evidence="1" key="1">
    <citation type="journal article" date="2019" name="Sci. Rep.">
        <title>Draft genome of Tanacetum cinerariifolium, the natural source of mosquito coil.</title>
        <authorList>
            <person name="Yamashiro T."/>
            <person name="Shiraishi A."/>
            <person name="Satake H."/>
            <person name="Nakayama K."/>
        </authorList>
    </citation>
    <scope>NUCLEOTIDE SEQUENCE</scope>
</reference>
<protein>
    <submittedName>
        <fullName evidence="1">Uncharacterized protein</fullName>
    </submittedName>
</protein>